<dbReference type="PROSITE" id="PS51257">
    <property type="entry name" value="PROKAR_LIPOPROTEIN"/>
    <property type="match status" value="1"/>
</dbReference>
<dbReference type="Pfam" id="PF13229">
    <property type="entry name" value="Beta_helix"/>
    <property type="match status" value="1"/>
</dbReference>
<sequence length="451" mass="50206">MKYLVCLLISVIFSSCEENNSYITLGTTYYVSSSGSDLNSGKSEQEAWKTLEKVNSMIFSPGDSILFHSGDIWIGQLSPKGSGDINNCIYLGSYGEGRKPYIAGNGVSGILGGTLLLYNQNYWKIEGLDISNMPQDGQNDVRFGILVRWDDYGTGKGVTLSNCRIHDVAGIKTGRFHGDGIMVIATGDSIQTNYENILIEDCEIVNIDRTGINIWSQWHKRFDMDYGPANSDEHYHGSSGAYKASRGVIIRNNYLENIAGDGILVSCTNGALIEKNRVFKANQRGLDPNAGIWPHNSDSVIMQYNEVSHTGFSGDGQGFDIDMLCFDCISQYNYSHDNAGGFHLICSQGSKGRSSRNIIRYNKSINDQRHIFSFAGSIDSTYIYENEIIVSDSNALGMFASWAWDEGKPSNTFFYDNKITYWGKGENSMKDTINFVSRRNIWEGNNKVFLP</sequence>
<organism evidence="2 3">
    <name type="scientific">Phocaeicola plebeius (strain DSM 17135 / JCM 12973 / CCUG 54634 / M2)</name>
    <name type="common">Bacteroides plebeius</name>
    <dbReference type="NCBI Taxonomy" id="484018"/>
    <lineage>
        <taxon>Bacteria</taxon>
        <taxon>Pseudomonadati</taxon>
        <taxon>Bacteroidota</taxon>
        <taxon>Bacteroidia</taxon>
        <taxon>Bacteroidales</taxon>
        <taxon>Bacteroidaceae</taxon>
        <taxon>Phocaeicola</taxon>
    </lineage>
</organism>
<dbReference type="InterPro" id="IPR039448">
    <property type="entry name" value="Beta_helix"/>
</dbReference>
<dbReference type="GeneID" id="43186495"/>
<dbReference type="OrthoDB" id="3333873at2"/>
<evidence type="ECO:0000259" key="1">
    <source>
        <dbReference type="Pfam" id="PF13229"/>
    </source>
</evidence>
<dbReference type="SMART" id="SM00710">
    <property type="entry name" value="PbH1"/>
    <property type="match status" value="5"/>
</dbReference>
<dbReference type="InterPro" id="IPR012334">
    <property type="entry name" value="Pectin_lyas_fold"/>
</dbReference>
<feature type="domain" description="Right handed beta helix" evidence="1">
    <location>
        <begin position="156"/>
        <end position="286"/>
    </location>
</feature>
<dbReference type="Proteomes" id="UP000003452">
    <property type="component" value="Unassembled WGS sequence"/>
</dbReference>
<dbReference type="EMBL" id="ABQC02000025">
    <property type="protein sequence ID" value="EDY93603.1"/>
    <property type="molecule type" value="Genomic_DNA"/>
</dbReference>
<reference evidence="2 3" key="1">
    <citation type="submission" date="2008-08" db="EMBL/GenBank/DDBJ databases">
        <title>Draft genome sequence of Bacteroides plebeius (DSM 17135).</title>
        <authorList>
            <person name="Sudarsanam P."/>
            <person name="Ley R."/>
            <person name="Guruge J."/>
            <person name="Turnbaugh P.J."/>
            <person name="Mahowald M."/>
            <person name="Liep D."/>
            <person name="Gordon J."/>
        </authorList>
    </citation>
    <scope>NUCLEOTIDE SEQUENCE [LARGE SCALE GENOMIC DNA]</scope>
    <source>
        <strain evidence="3">DSM 17135 / JCM 12973 / M2</strain>
    </source>
</reference>
<proteinExistence type="predicted"/>
<comment type="caution">
    <text evidence="2">The sequence shown here is derived from an EMBL/GenBank/DDBJ whole genome shotgun (WGS) entry which is preliminary data.</text>
</comment>
<evidence type="ECO:0000313" key="2">
    <source>
        <dbReference type="EMBL" id="EDY93603.1"/>
    </source>
</evidence>
<name>B5D4A4_PHOPM</name>
<dbReference type="eggNOG" id="COG4625">
    <property type="taxonomic scope" value="Bacteria"/>
</dbReference>
<reference evidence="2 3" key="2">
    <citation type="submission" date="2008-08" db="EMBL/GenBank/DDBJ databases">
        <authorList>
            <person name="Fulton L."/>
            <person name="Clifton S."/>
            <person name="Fulton B."/>
            <person name="Xu J."/>
            <person name="Minx P."/>
            <person name="Pepin K.H."/>
            <person name="Johnson M."/>
            <person name="Thiruvilangam P."/>
            <person name="Bhonagiri V."/>
            <person name="Nash W.E."/>
            <person name="Mardis E.R."/>
            <person name="Wilson R.K."/>
        </authorList>
    </citation>
    <scope>NUCLEOTIDE SEQUENCE [LARGE SCALE GENOMIC DNA]</scope>
    <source>
        <strain evidence="3">DSM 17135 / JCM 12973 / M2</strain>
    </source>
</reference>
<accession>B5D4A4</accession>
<dbReference type="AlphaFoldDB" id="B5D4A4"/>
<gene>
    <name evidence="2" type="ORF">BACPLE_03859</name>
</gene>
<evidence type="ECO:0000313" key="3">
    <source>
        <dbReference type="Proteomes" id="UP000003452"/>
    </source>
</evidence>
<dbReference type="InterPro" id="IPR011050">
    <property type="entry name" value="Pectin_lyase_fold/virulence"/>
</dbReference>
<dbReference type="InterPro" id="IPR006626">
    <property type="entry name" value="PbH1"/>
</dbReference>
<dbReference type="Gene3D" id="2.160.20.10">
    <property type="entry name" value="Single-stranded right-handed beta-helix, Pectin lyase-like"/>
    <property type="match status" value="2"/>
</dbReference>
<dbReference type="HOGENOM" id="CLU_017311_0_1_10"/>
<dbReference type="SUPFAM" id="SSF51126">
    <property type="entry name" value="Pectin lyase-like"/>
    <property type="match status" value="1"/>
</dbReference>
<protein>
    <recommendedName>
        <fullName evidence="1">Right handed beta helix domain-containing protein</fullName>
    </recommendedName>
</protein>
<dbReference type="RefSeq" id="WP_007564541.1">
    <property type="nucleotide sequence ID" value="NZ_DS990135.1"/>
</dbReference>